<protein>
    <recommendedName>
        <fullName evidence="4">PPM-type phosphatase domain-containing protein</fullName>
    </recommendedName>
</protein>
<evidence type="ECO:0000256" key="3">
    <source>
        <dbReference type="SAM" id="MobiDB-lite"/>
    </source>
</evidence>
<dbReference type="PROSITE" id="PS51746">
    <property type="entry name" value="PPM_2"/>
    <property type="match status" value="1"/>
</dbReference>
<keyword evidence="2" id="KW-0472">Membrane</keyword>
<comment type="caution">
    <text evidence="5">The sequence shown here is derived from an EMBL/GenBank/DDBJ whole genome shotgun (WGS) entry which is preliminary data.</text>
</comment>
<dbReference type="Gene3D" id="3.60.40.10">
    <property type="entry name" value="PPM-type phosphatase domain"/>
    <property type="match status" value="1"/>
</dbReference>
<feature type="compositionally biased region" description="Polar residues" evidence="3">
    <location>
        <begin position="24"/>
        <end position="37"/>
    </location>
</feature>
<dbReference type="AlphaFoldDB" id="A0AAU9J7F3"/>
<evidence type="ECO:0000256" key="2">
    <source>
        <dbReference type="ARBA" id="ARBA00023136"/>
    </source>
</evidence>
<feature type="compositionally biased region" description="Basic and acidic residues" evidence="3">
    <location>
        <begin position="146"/>
        <end position="156"/>
    </location>
</feature>
<feature type="region of interest" description="Disordered" evidence="3">
    <location>
        <begin position="1"/>
        <end position="37"/>
    </location>
</feature>
<name>A0AAU9J7F3_9CILI</name>
<dbReference type="InterPro" id="IPR015655">
    <property type="entry name" value="PP2C"/>
</dbReference>
<dbReference type="GO" id="GO:0004722">
    <property type="term" value="F:protein serine/threonine phosphatase activity"/>
    <property type="evidence" value="ECO:0007669"/>
    <property type="project" value="InterPro"/>
</dbReference>
<dbReference type="Pfam" id="PF00481">
    <property type="entry name" value="PP2C"/>
    <property type="match status" value="1"/>
</dbReference>
<evidence type="ECO:0000256" key="1">
    <source>
        <dbReference type="ARBA" id="ARBA00004370"/>
    </source>
</evidence>
<evidence type="ECO:0000259" key="4">
    <source>
        <dbReference type="PROSITE" id="PS51746"/>
    </source>
</evidence>
<dbReference type="FunFam" id="3.60.40.10:FF:000051">
    <property type="entry name" value="Protein phosphatase 2C-like protein"/>
    <property type="match status" value="1"/>
</dbReference>
<dbReference type="EMBL" id="CAJZBQ010000027">
    <property type="protein sequence ID" value="CAG9321205.1"/>
    <property type="molecule type" value="Genomic_DNA"/>
</dbReference>
<evidence type="ECO:0000313" key="6">
    <source>
        <dbReference type="Proteomes" id="UP001162131"/>
    </source>
</evidence>
<dbReference type="SMART" id="SM00332">
    <property type="entry name" value="PP2Cc"/>
    <property type="match status" value="1"/>
</dbReference>
<sequence>MERKLSSSGRSLSTQSLTHKLQAIRSNPNVSKISRSSDSARDLIKKATLSPECKIKPRIFNQTRSSLELTYKLTENKPFSSTFRNLVTSRESSSKEIINLIRSHHQNYLSQNKEILQPRISREKPSLYLSNLKHSDLQMKTQSDPNTRRVTSERSRPHSRRGSADVPIVKKTLQSHVVQVCFKTRTGSVAGKKKPNNQDNFLIESNFARTENQFLFAVMDGHGLNGHDVSAFVKRVLPLQIENLLPMDFHAKLEDPLPQEDILKLKQVLLRAHLVTNSDLNHSKAIDISYSGTTSVSVLLRGKLLLCSNVGDSRAVLGRYDHGKWSAIPLSRDHKPNDLHEQSRIERHGGRVEPFRQPSGRFLGPSRVWMKNEQIPGLAMSRSIGDHVASQVGVIAEPEITERILTAGDKFIVIASDGLWEFISNEECINLISNHYETSSFEPSCDKLVNEAVKRWKQEDEVIDDITLIIIYLNM</sequence>
<dbReference type="Proteomes" id="UP001162131">
    <property type="component" value="Unassembled WGS sequence"/>
</dbReference>
<reference evidence="5" key="1">
    <citation type="submission" date="2021-09" db="EMBL/GenBank/DDBJ databases">
        <authorList>
            <consortium name="AG Swart"/>
            <person name="Singh M."/>
            <person name="Singh A."/>
            <person name="Seah K."/>
            <person name="Emmerich C."/>
        </authorList>
    </citation>
    <scope>NUCLEOTIDE SEQUENCE</scope>
    <source>
        <strain evidence="5">ATCC30299</strain>
    </source>
</reference>
<keyword evidence="6" id="KW-1185">Reference proteome</keyword>
<gene>
    <name evidence="5" type="ORF">BSTOLATCC_MIC27773</name>
</gene>
<dbReference type="PANTHER" id="PTHR47992">
    <property type="entry name" value="PROTEIN PHOSPHATASE"/>
    <property type="match status" value="1"/>
</dbReference>
<dbReference type="InterPro" id="IPR036457">
    <property type="entry name" value="PPM-type-like_dom_sf"/>
</dbReference>
<accession>A0AAU9J7F3</accession>
<dbReference type="InterPro" id="IPR001932">
    <property type="entry name" value="PPM-type_phosphatase-like_dom"/>
</dbReference>
<dbReference type="CDD" id="cd00143">
    <property type="entry name" value="PP2Cc"/>
    <property type="match status" value="1"/>
</dbReference>
<dbReference type="SUPFAM" id="SSF81606">
    <property type="entry name" value="PP2C-like"/>
    <property type="match status" value="1"/>
</dbReference>
<evidence type="ECO:0000313" key="5">
    <source>
        <dbReference type="EMBL" id="CAG9321205.1"/>
    </source>
</evidence>
<feature type="compositionally biased region" description="Low complexity" evidence="3">
    <location>
        <begin position="1"/>
        <end position="17"/>
    </location>
</feature>
<dbReference type="GO" id="GO:0016020">
    <property type="term" value="C:membrane"/>
    <property type="evidence" value="ECO:0007669"/>
    <property type="project" value="UniProtKB-SubCell"/>
</dbReference>
<comment type="subcellular location">
    <subcellularLocation>
        <location evidence="1">Membrane</location>
    </subcellularLocation>
</comment>
<feature type="domain" description="PPM-type phosphatase" evidence="4">
    <location>
        <begin position="183"/>
        <end position="473"/>
    </location>
</feature>
<organism evidence="5 6">
    <name type="scientific">Blepharisma stoltei</name>
    <dbReference type="NCBI Taxonomy" id="1481888"/>
    <lineage>
        <taxon>Eukaryota</taxon>
        <taxon>Sar</taxon>
        <taxon>Alveolata</taxon>
        <taxon>Ciliophora</taxon>
        <taxon>Postciliodesmatophora</taxon>
        <taxon>Heterotrichea</taxon>
        <taxon>Heterotrichida</taxon>
        <taxon>Blepharismidae</taxon>
        <taxon>Blepharisma</taxon>
    </lineage>
</organism>
<feature type="region of interest" description="Disordered" evidence="3">
    <location>
        <begin position="132"/>
        <end position="164"/>
    </location>
</feature>
<proteinExistence type="predicted"/>